<keyword evidence="7" id="KW-1185">Reference proteome</keyword>
<organism evidence="6 7">
    <name type="scientific">Thermospira aquatica</name>
    <dbReference type="NCBI Taxonomy" id="2828656"/>
    <lineage>
        <taxon>Bacteria</taxon>
        <taxon>Pseudomonadati</taxon>
        <taxon>Spirochaetota</taxon>
        <taxon>Spirochaetia</taxon>
        <taxon>Brevinematales</taxon>
        <taxon>Thermospiraceae</taxon>
        <taxon>Thermospira</taxon>
    </lineage>
</organism>
<dbReference type="PANTHER" id="PTHR23526:SF2">
    <property type="entry name" value="MAJOR FACILITATOR SUPERFAMILY (MFS) PROFILE DOMAIN-CONTAINING PROTEIN"/>
    <property type="match status" value="1"/>
</dbReference>
<reference evidence="6" key="1">
    <citation type="submission" date="2021-04" db="EMBL/GenBank/DDBJ databases">
        <authorList>
            <person name="Postec A."/>
        </authorList>
    </citation>
    <scope>NUCLEOTIDE SEQUENCE</scope>
    <source>
        <strain evidence="6">F1F22</strain>
    </source>
</reference>
<keyword evidence="3 4" id="KW-0472">Membrane</keyword>
<feature type="transmembrane region" description="Helical" evidence="4">
    <location>
        <begin position="115"/>
        <end position="133"/>
    </location>
</feature>
<dbReference type="Pfam" id="PF07690">
    <property type="entry name" value="MFS_1"/>
    <property type="match status" value="1"/>
</dbReference>
<dbReference type="Proteomes" id="UP001056539">
    <property type="component" value="Chromosome"/>
</dbReference>
<dbReference type="KEGG" id="taqu:KDW03_09135"/>
<dbReference type="InterPro" id="IPR052528">
    <property type="entry name" value="Sugar_transport-like"/>
</dbReference>
<dbReference type="PROSITE" id="PS50850">
    <property type="entry name" value="MFS"/>
    <property type="match status" value="1"/>
</dbReference>
<dbReference type="InterPro" id="IPR020846">
    <property type="entry name" value="MFS_dom"/>
</dbReference>
<dbReference type="SUPFAM" id="SSF103473">
    <property type="entry name" value="MFS general substrate transporter"/>
    <property type="match status" value="1"/>
</dbReference>
<feature type="transmembrane region" description="Helical" evidence="4">
    <location>
        <begin position="57"/>
        <end position="74"/>
    </location>
</feature>
<dbReference type="InterPro" id="IPR011701">
    <property type="entry name" value="MFS"/>
</dbReference>
<sequence>MNTAVFISGPYFTPYMLQELHFSYWTFTYVLAIPMLVKALTMPVWGKICDLYGNRNVLSFSATFLGTLPILWMLSPKVEFIVFVQILSGFLWAVFDLSAFNTLYDLTPERSRMKYSILLNSVNALAYITGAMLGDRIITIASNFPLSFSPYHVVFLTSGMMRFLVAFLFLPKIPHIAGTHHVSFRSLLWTFSVLTVRGFSWNVLKAQKKATKKADRNIPSA</sequence>
<keyword evidence="1 4" id="KW-0812">Transmembrane</keyword>
<dbReference type="RefSeq" id="WP_271434780.1">
    <property type="nucleotide sequence ID" value="NZ_CP073355.1"/>
</dbReference>
<evidence type="ECO:0000313" key="7">
    <source>
        <dbReference type="Proteomes" id="UP001056539"/>
    </source>
</evidence>
<proteinExistence type="predicted"/>
<keyword evidence="2 4" id="KW-1133">Transmembrane helix</keyword>
<dbReference type="InterPro" id="IPR036259">
    <property type="entry name" value="MFS_trans_sf"/>
</dbReference>
<evidence type="ECO:0000259" key="5">
    <source>
        <dbReference type="PROSITE" id="PS50850"/>
    </source>
</evidence>
<evidence type="ECO:0000256" key="4">
    <source>
        <dbReference type="SAM" id="Phobius"/>
    </source>
</evidence>
<dbReference type="Gene3D" id="1.20.1250.20">
    <property type="entry name" value="MFS general substrate transporter like domains"/>
    <property type="match status" value="1"/>
</dbReference>
<feature type="transmembrane region" description="Helical" evidence="4">
    <location>
        <begin position="80"/>
        <end position="103"/>
    </location>
</feature>
<protein>
    <submittedName>
        <fullName evidence="6">MFS transporter</fullName>
    </submittedName>
</protein>
<dbReference type="EMBL" id="CP073355">
    <property type="protein sequence ID" value="URA09643.1"/>
    <property type="molecule type" value="Genomic_DNA"/>
</dbReference>
<dbReference type="PANTHER" id="PTHR23526">
    <property type="entry name" value="INTEGRAL MEMBRANE TRANSPORT PROTEIN-RELATED"/>
    <property type="match status" value="1"/>
</dbReference>
<evidence type="ECO:0000256" key="1">
    <source>
        <dbReference type="ARBA" id="ARBA00022692"/>
    </source>
</evidence>
<dbReference type="AlphaFoldDB" id="A0AAX3BBE2"/>
<evidence type="ECO:0000256" key="2">
    <source>
        <dbReference type="ARBA" id="ARBA00022989"/>
    </source>
</evidence>
<dbReference type="GO" id="GO:0022857">
    <property type="term" value="F:transmembrane transporter activity"/>
    <property type="evidence" value="ECO:0007669"/>
    <property type="project" value="InterPro"/>
</dbReference>
<gene>
    <name evidence="6" type="ORF">KDW03_09135</name>
</gene>
<evidence type="ECO:0000256" key="3">
    <source>
        <dbReference type="ARBA" id="ARBA00023136"/>
    </source>
</evidence>
<feature type="domain" description="Major facilitator superfamily (MFS) profile" evidence="5">
    <location>
        <begin position="1"/>
        <end position="221"/>
    </location>
</feature>
<feature type="transmembrane region" description="Helical" evidence="4">
    <location>
        <begin position="153"/>
        <end position="170"/>
    </location>
</feature>
<evidence type="ECO:0000313" key="6">
    <source>
        <dbReference type="EMBL" id="URA09643.1"/>
    </source>
</evidence>
<accession>A0AAX3BBE2</accession>
<name>A0AAX3BBE2_9SPIR</name>
<reference evidence="6" key="2">
    <citation type="submission" date="2022-06" db="EMBL/GenBank/DDBJ databases">
        <title>Thermospira aquatica gen. nov., sp. nov.</title>
        <authorList>
            <person name="Ben Ali Gam Z."/>
            <person name="Labat M."/>
        </authorList>
    </citation>
    <scope>NUCLEOTIDE SEQUENCE</scope>
    <source>
        <strain evidence="6">F1F22</strain>
    </source>
</reference>
<feature type="transmembrane region" description="Helical" evidence="4">
    <location>
        <begin position="22"/>
        <end position="45"/>
    </location>
</feature>